<protein>
    <submittedName>
        <fullName evidence="2">Helix-turn-helix domain-containing protein</fullName>
    </submittedName>
</protein>
<feature type="domain" description="Helicase Helix-turn-helix" evidence="1">
    <location>
        <begin position="254"/>
        <end position="342"/>
    </location>
</feature>
<dbReference type="Proteomes" id="UP001589833">
    <property type="component" value="Unassembled WGS sequence"/>
</dbReference>
<sequence length="351" mass="40786">MNVRQAITATILNGFNGERSIYGAFHLLKGKKSAQTIQDGALFGLNSYFGLFPELTRAQLEEDVRELIENGQATLLEQDRLRLTEFGKVTLKENVERNRCFSDLRGWHYHPYTEEVWLRLSLFIQTLTNIVSGNRRFYPITHNIRVQAWVKNHIPIKERQQFLQATYDELFDFLSACNEQQALVFVHQLSGINLIGLTRLQLSEKIGVSLDEVNLFHISTIHRLINSIESKESQYSYLSIFIKDLKRDFVLTQSARQTYDLLEQGKTLDSICQIRQLKRSTIEDHIVEIAISNPHFSIRAFVTKELEETILSLSETLQTSRLRELKEKMESKVSYFMIRLVLARKKVNDEA</sequence>
<evidence type="ECO:0000313" key="2">
    <source>
        <dbReference type="EMBL" id="MFC0559838.1"/>
    </source>
</evidence>
<organism evidence="2 3">
    <name type="scientific">Halalkalibacter alkalisediminis</name>
    <dbReference type="NCBI Taxonomy" id="935616"/>
    <lineage>
        <taxon>Bacteria</taxon>
        <taxon>Bacillati</taxon>
        <taxon>Bacillota</taxon>
        <taxon>Bacilli</taxon>
        <taxon>Bacillales</taxon>
        <taxon>Bacillaceae</taxon>
        <taxon>Halalkalibacter</taxon>
    </lineage>
</organism>
<accession>A0ABV6NI62</accession>
<dbReference type="EMBL" id="JBHLTR010000017">
    <property type="protein sequence ID" value="MFC0559838.1"/>
    <property type="molecule type" value="Genomic_DNA"/>
</dbReference>
<dbReference type="InterPro" id="IPR008308">
    <property type="entry name" value="YpbB-like"/>
</dbReference>
<dbReference type="Pfam" id="PF14493">
    <property type="entry name" value="HTH_40"/>
    <property type="match status" value="1"/>
</dbReference>
<proteinExistence type="predicted"/>
<evidence type="ECO:0000259" key="1">
    <source>
        <dbReference type="Pfam" id="PF14493"/>
    </source>
</evidence>
<gene>
    <name evidence="2" type="ORF">ACFFH4_12335</name>
</gene>
<dbReference type="PIRSF" id="PIRSF021350">
    <property type="entry name" value="UCP021350"/>
    <property type="match status" value="1"/>
</dbReference>
<comment type="caution">
    <text evidence="2">The sequence shown here is derived from an EMBL/GenBank/DDBJ whole genome shotgun (WGS) entry which is preliminary data.</text>
</comment>
<keyword evidence="3" id="KW-1185">Reference proteome</keyword>
<name>A0ABV6NI62_9BACI</name>
<evidence type="ECO:0000313" key="3">
    <source>
        <dbReference type="Proteomes" id="UP001589833"/>
    </source>
</evidence>
<dbReference type="InterPro" id="IPR029491">
    <property type="entry name" value="Helicase_HTH"/>
</dbReference>
<dbReference type="RefSeq" id="WP_273840827.1">
    <property type="nucleotide sequence ID" value="NZ_JAQQWT010000002.1"/>
</dbReference>
<reference evidence="2 3" key="1">
    <citation type="submission" date="2024-09" db="EMBL/GenBank/DDBJ databases">
        <authorList>
            <person name="Sun Q."/>
            <person name="Mori K."/>
        </authorList>
    </citation>
    <scope>NUCLEOTIDE SEQUENCE [LARGE SCALE GENOMIC DNA]</scope>
    <source>
        <strain evidence="2 3">NCAIM B.02301</strain>
    </source>
</reference>